<evidence type="ECO:0000256" key="2">
    <source>
        <dbReference type="ARBA" id="ARBA00023295"/>
    </source>
</evidence>
<dbReference type="SUPFAM" id="SSF49785">
    <property type="entry name" value="Galactose-binding domain-like"/>
    <property type="match status" value="1"/>
</dbReference>
<name>A0A9D1YS65_9FIRM</name>
<sequence>FTFEAEEQCDTWLDFAGWGKGCAFLNGFNLGRYWEIGPQKRLYIPGPLVKKGKNEIILFETDGKAPGEITLTDEPDIG</sequence>
<dbReference type="GO" id="GO:0005975">
    <property type="term" value="P:carbohydrate metabolic process"/>
    <property type="evidence" value="ECO:0007669"/>
    <property type="project" value="InterPro"/>
</dbReference>
<dbReference type="GO" id="GO:0004553">
    <property type="term" value="F:hydrolase activity, hydrolyzing O-glycosyl compounds"/>
    <property type="evidence" value="ECO:0007669"/>
    <property type="project" value="InterPro"/>
</dbReference>
<gene>
    <name evidence="4" type="ORF">H9831_05965</name>
</gene>
<evidence type="ECO:0000259" key="3">
    <source>
        <dbReference type="Pfam" id="PF21467"/>
    </source>
</evidence>
<evidence type="ECO:0000256" key="1">
    <source>
        <dbReference type="ARBA" id="ARBA00022801"/>
    </source>
</evidence>
<reference evidence="4" key="2">
    <citation type="submission" date="2021-04" db="EMBL/GenBank/DDBJ databases">
        <authorList>
            <person name="Gilroy R."/>
        </authorList>
    </citation>
    <scope>NUCLEOTIDE SEQUENCE</scope>
    <source>
        <strain evidence="4">ChiSxjej3B15-24422</strain>
    </source>
</reference>
<dbReference type="AlphaFoldDB" id="A0A9D1YS65"/>
<keyword evidence="1" id="KW-0378">Hydrolase</keyword>
<evidence type="ECO:0000313" key="4">
    <source>
        <dbReference type="EMBL" id="HIY60212.1"/>
    </source>
</evidence>
<dbReference type="Gene3D" id="2.60.120.260">
    <property type="entry name" value="Galactose-binding domain-like"/>
    <property type="match status" value="1"/>
</dbReference>
<accession>A0A9D1YS65</accession>
<dbReference type="InterPro" id="IPR048913">
    <property type="entry name" value="BetaGal_gal-bd"/>
</dbReference>
<organism evidence="4 5">
    <name type="scientific">Candidatus Eisenbergiella pullistercoris</name>
    <dbReference type="NCBI Taxonomy" id="2838555"/>
    <lineage>
        <taxon>Bacteria</taxon>
        <taxon>Bacillati</taxon>
        <taxon>Bacillota</taxon>
        <taxon>Clostridia</taxon>
        <taxon>Lachnospirales</taxon>
        <taxon>Lachnospiraceae</taxon>
        <taxon>Eisenbergiella</taxon>
    </lineage>
</organism>
<feature type="non-terminal residue" evidence="4">
    <location>
        <position position="1"/>
    </location>
</feature>
<dbReference type="InterPro" id="IPR008979">
    <property type="entry name" value="Galactose-bd-like_sf"/>
</dbReference>
<dbReference type="EMBL" id="DXDD01000075">
    <property type="protein sequence ID" value="HIY60212.1"/>
    <property type="molecule type" value="Genomic_DNA"/>
</dbReference>
<proteinExistence type="predicted"/>
<feature type="domain" description="Beta-galactosidase galactose-binding" evidence="3">
    <location>
        <begin position="2"/>
        <end position="54"/>
    </location>
</feature>
<dbReference type="InterPro" id="IPR001944">
    <property type="entry name" value="Glycoside_Hdrlase_35"/>
</dbReference>
<dbReference type="Pfam" id="PF21467">
    <property type="entry name" value="BetaGal_gal-bd"/>
    <property type="match status" value="1"/>
</dbReference>
<reference evidence="4" key="1">
    <citation type="journal article" date="2021" name="PeerJ">
        <title>Extensive microbial diversity within the chicken gut microbiome revealed by metagenomics and culture.</title>
        <authorList>
            <person name="Gilroy R."/>
            <person name="Ravi A."/>
            <person name="Getino M."/>
            <person name="Pursley I."/>
            <person name="Horton D.L."/>
            <person name="Alikhan N.F."/>
            <person name="Baker D."/>
            <person name="Gharbi K."/>
            <person name="Hall N."/>
            <person name="Watson M."/>
            <person name="Adriaenssens E.M."/>
            <person name="Foster-Nyarko E."/>
            <person name="Jarju S."/>
            <person name="Secka A."/>
            <person name="Antonio M."/>
            <person name="Oren A."/>
            <person name="Chaudhuri R.R."/>
            <person name="La Ragione R."/>
            <person name="Hildebrand F."/>
            <person name="Pallen M.J."/>
        </authorList>
    </citation>
    <scope>NUCLEOTIDE SEQUENCE</scope>
    <source>
        <strain evidence="4">ChiSxjej3B15-24422</strain>
    </source>
</reference>
<evidence type="ECO:0000313" key="5">
    <source>
        <dbReference type="Proteomes" id="UP000824007"/>
    </source>
</evidence>
<dbReference type="Proteomes" id="UP000824007">
    <property type="component" value="Unassembled WGS sequence"/>
</dbReference>
<comment type="caution">
    <text evidence="4">The sequence shown here is derived from an EMBL/GenBank/DDBJ whole genome shotgun (WGS) entry which is preliminary data.</text>
</comment>
<keyword evidence="2" id="KW-0326">Glycosidase</keyword>
<protein>
    <submittedName>
        <fullName evidence="4">Beta-galactosidase</fullName>
    </submittedName>
</protein>
<dbReference type="PANTHER" id="PTHR23421">
    <property type="entry name" value="BETA-GALACTOSIDASE RELATED"/>
    <property type="match status" value="1"/>
</dbReference>